<accession>A0ABQ9HEH5</accession>
<dbReference type="Pfam" id="PF02958">
    <property type="entry name" value="EcKL"/>
    <property type="match status" value="1"/>
</dbReference>
<feature type="domain" description="CHK kinase-like" evidence="1">
    <location>
        <begin position="127"/>
        <end position="316"/>
    </location>
</feature>
<dbReference type="InterPro" id="IPR015897">
    <property type="entry name" value="CHK_kinase-like"/>
</dbReference>
<evidence type="ECO:0000259" key="1">
    <source>
        <dbReference type="SMART" id="SM00587"/>
    </source>
</evidence>
<reference evidence="2 3" key="1">
    <citation type="submission" date="2023-02" db="EMBL/GenBank/DDBJ databases">
        <title>LHISI_Scaffold_Assembly.</title>
        <authorList>
            <person name="Stuart O.P."/>
            <person name="Cleave R."/>
            <person name="Magrath M.J.L."/>
            <person name="Mikheyev A.S."/>
        </authorList>
    </citation>
    <scope>NUCLEOTIDE SEQUENCE [LARGE SCALE GENOMIC DNA]</scope>
    <source>
        <strain evidence="2">Daus_M_001</strain>
        <tissue evidence="2">Leg muscle</tissue>
    </source>
</reference>
<dbReference type="PANTHER" id="PTHR11012">
    <property type="entry name" value="PROTEIN KINASE-LIKE DOMAIN-CONTAINING"/>
    <property type="match status" value="1"/>
</dbReference>
<dbReference type="InterPro" id="IPR011009">
    <property type="entry name" value="Kinase-like_dom_sf"/>
</dbReference>
<dbReference type="Proteomes" id="UP001159363">
    <property type="component" value="Chromosome 4"/>
</dbReference>
<dbReference type="InterPro" id="IPR004119">
    <property type="entry name" value="EcKL"/>
</dbReference>
<protein>
    <recommendedName>
        <fullName evidence="1">CHK kinase-like domain-containing protein</fullName>
    </recommendedName>
</protein>
<gene>
    <name evidence="2" type="ORF">PR048_014449</name>
</gene>
<evidence type="ECO:0000313" key="2">
    <source>
        <dbReference type="EMBL" id="KAJ8882637.1"/>
    </source>
</evidence>
<organism evidence="2 3">
    <name type="scientific">Dryococelus australis</name>
    <dbReference type="NCBI Taxonomy" id="614101"/>
    <lineage>
        <taxon>Eukaryota</taxon>
        <taxon>Metazoa</taxon>
        <taxon>Ecdysozoa</taxon>
        <taxon>Arthropoda</taxon>
        <taxon>Hexapoda</taxon>
        <taxon>Insecta</taxon>
        <taxon>Pterygota</taxon>
        <taxon>Neoptera</taxon>
        <taxon>Polyneoptera</taxon>
        <taxon>Phasmatodea</taxon>
        <taxon>Verophasmatodea</taxon>
        <taxon>Anareolatae</taxon>
        <taxon>Phasmatidae</taxon>
        <taxon>Eurycanthinae</taxon>
        <taxon>Dryococelus</taxon>
    </lineage>
</organism>
<evidence type="ECO:0000313" key="3">
    <source>
        <dbReference type="Proteomes" id="UP001159363"/>
    </source>
</evidence>
<dbReference type="EMBL" id="JARBHB010000005">
    <property type="protein sequence ID" value="KAJ8882637.1"/>
    <property type="molecule type" value="Genomic_DNA"/>
</dbReference>
<comment type="caution">
    <text evidence="2">The sequence shown here is derived from an EMBL/GenBank/DDBJ whole genome shotgun (WGS) entry which is preliminary data.</text>
</comment>
<keyword evidence="3" id="KW-1185">Reference proteome</keyword>
<dbReference type="PANTHER" id="PTHR11012:SF56">
    <property type="entry name" value="CHK KINASE-LIKE DOMAIN-CONTAINING PROTEIN-RELATED"/>
    <property type="match status" value="1"/>
</dbReference>
<dbReference type="Gene3D" id="3.90.1200.10">
    <property type="match status" value="1"/>
</dbReference>
<dbReference type="SMART" id="SM00587">
    <property type="entry name" value="CHK"/>
    <property type="match status" value="1"/>
</dbReference>
<dbReference type="SUPFAM" id="SSF56112">
    <property type="entry name" value="Protein kinase-like (PK-like)"/>
    <property type="match status" value="1"/>
</dbReference>
<name>A0ABQ9HEH5_9NEOP</name>
<proteinExistence type="predicted"/>
<sequence length="404" mass="46891">MALEVMQSLPNWLTEDYIADLLCKRQKSDLQVKIRDVTNASGQGDNYLGSVYRITVECNSLHKSLIVKVMPSENEGSEFISSFGVFERELEMYNNILPNLYRVMEEKLGKIEYFSPYCYPSTRSDTIILEDLKTFGYKMADRKEQLDMDHALLVLTVLAKLHSFSYIMGPESIRHYYDIFFSQERRHLSGGYLTSIFKSLCRAVSKWKGYEKYTSSLWRFSESAVEQYNEAVRAREGSFCVLTHGDCWTTNIMFRYCPETGKVQDVKLIDYQLGRYSTPALDLTFFFYTSIKLDVWRQQDKLLRHYHNELVRWLSLAGVDASVYSLQDLQIEMKEKTMYALGIISTVTAIALGNPGDGPDLAKLLHENSDTPISEYHKLHSANKYRKNVQEFLAYFKRDGLFNF</sequence>